<evidence type="ECO:0000313" key="8">
    <source>
        <dbReference type="EMBL" id="KNF07718.1"/>
    </source>
</evidence>
<keyword evidence="9" id="KW-1185">Reference proteome</keyword>
<reference evidence="9" key="1">
    <citation type="submission" date="2015-07" db="EMBL/GenBank/DDBJ databases">
        <title>Draft genome sequence of the purine-degrading Gottschalkia purinilyticum DSM 1384 (formerly Clostridium purinilyticum).</title>
        <authorList>
            <person name="Poehlein A."/>
            <person name="Schiel-Bengelsdorf B."/>
            <person name="Bengelsdorf F.R."/>
            <person name="Daniel R."/>
            <person name="Duerre P."/>
        </authorList>
    </citation>
    <scope>NUCLEOTIDE SEQUENCE [LARGE SCALE GENOMIC DNA]</scope>
    <source>
        <strain evidence="9">DSM 1384</strain>
    </source>
</reference>
<evidence type="ECO:0000313" key="9">
    <source>
        <dbReference type="Proteomes" id="UP000037267"/>
    </source>
</evidence>
<dbReference type="PANTHER" id="PTHR32322">
    <property type="entry name" value="INNER MEMBRANE TRANSPORTER"/>
    <property type="match status" value="1"/>
</dbReference>
<organism evidence="8 9">
    <name type="scientific">Gottschalkia purinilytica</name>
    <name type="common">Clostridium purinilyticum</name>
    <dbReference type="NCBI Taxonomy" id="1503"/>
    <lineage>
        <taxon>Bacteria</taxon>
        <taxon>Bacillati</taxon>
        <taxon>Bacillota</taxon>
        <taxon>Tissierellia</taxon>
        <taxon>Tissierellales</taxon>
        <taxon>Gottschalkiaceae</taxon>
        <taxon>Gottschalkia</taxon>
    </lineage>
</organism>
<evidence type="ECO:0000256" key="5">
    <source>
        <dbReference type="ARBA" id="ARBA00023136"/>
    </source>
</evidence>
<evidence type="ECO:0000259" key="7">
    <source>
        <dbReference type="Pfam" id="PF00892"/>
    </source>
</evidence>
<accession>A0A0L0W820</accession>
<dbReference type="InterPro" id="IPR050638">
    <property type="entry name" value="AA-Vitamin_Transporters"/>
</dbReference>
<dbReference type="InterPro" id="IPR037185">
    <property type="entry name" value="EmrE-like"/>
</dbReference>
<dbReference type="STRING" id="1503.CLPU_13c00600"/>
<feature type="transmembrane region" description="Helical" evidence="6">
    <location>
        <begin position="62"/>
        <end position="86"/>
    </location>
</feature>
<dbReference type="PANTHER" id="PTHR32322:SF2">
    <property type="entry name" value="EAMA DOMAIN-CONTAINING PROTEIN"/>
    <property type="match status" value="1"/>
</dbReference>
<evidence type="ECO:0000256" key="4">
    <source>
        <dbReference type="ARBA" id="ARBA00022989"/>
    </source>
</evidence>
<dbReference type="EMBL" id="LGSS01000013">
    <property type="protein sequence ID" value="KNF07718.1"/>
    <property type="molecule type" value="Genomic_DNA"/>
</dbReference>
<dbReference type="Proteomes" id="UP000037267">
    <property type="component" value="Unassembled WGS sequence"/>
</dbReference>
<feature type="transmembrane region" description="Helical" evidence="6">
    <location>
        <begin position="92"/>
        <end position="114"/>
    </location>
</feature>
<dbReference type="RefSeq" id="WP_050356011.1">
    <property type="nucleotide sequence ID" value="NZ_LGSS01000013.1"/>
</dbReference>
<protein>
    <submittedName>
        <fullName evidence="8">Putative transporter, EamA-like family</fullName>
    </submittedName>
</protein>
<evidence type="ECO:0000256" key="6">
    <source>
        <dbReference type="SAM" id="Phobius"/>
    </source>
</evidence>
<dbReference type="AlphaFoldDB" id="A0A0L0W820"/>
<keyword evidence="5 6" id="KW-0472">Membrane</keyword>
<evidence type="ECO:0000256" key="2">
    <source>
        <dbReference type="ARBA" id="ARBA00007362"/>
    </source>
</evidence>
<dbReference type="GO" id="GO:0016020">
    <property type="term" value="C:membrane"/>
    <property type="evidence" value="ECO:0007669"/>
    <property type="project" value="UniProtKB-SubCell"/>
</dbReference>
<name>A0A0L0W820_GOTPU</name>
<comment type="subcellular location">
    <subcellularLocation>
        <location evidence="1">Membrane</location>
        <topology evidence="1">Multi-pass membrane protein</topology>
    </subcellularLocation>
</comment>
<comment type="similarity">
    <text evidence="2">Belongs to the EamA transporter family.</text>
</comment>
<feature type="domain" description="EamA" evidence="7">
    <location>
        <begin position="5"/>
        <end position="136"/>
    </location>
</feature>
<dbReference type="OrthoDB" id="9806718at2"/>
<dbReference type="Pfam" id="PF00892">
    <property type="entry name" value="EamA"/>
    <property type="match status" value="1"/>
</dbReference>
<comment type="caution">
    <text evidence="8">The sequence shown here is derived from an EMBL/GenBank/DDBJ whole genome shotgun (WGS) entry which is preliminary data.</text>
</comment>
<evidence type="ECO:0000256" key="3">
    <source>
        <dbReference type="ARBA" id="ARBA00022692"/>
    </source>
</evidence>
<proteinExistence type="inferred from homology"/>
<dbReference type="InterPro" id="IPR000620">
    <property type="entry name" value="EamA_dom"/>
</dbReference>
<sequence length="137" mass="14705">MVFWLSIFGMICWGIAPVFAKVGLNNLNPLPGLIIRTLMAAGFIVGFLGFNGNMQQIKSLPFNTWFLIAIEALLATLVGDLAYYAAIKKGDISVVTIIMSSSPLVTMLVSTIFLGEQLTPSRILGASLVIAGIIIIM</sequence>
<evidence type="ECO:0000256" key="1">
    <source>
        <dbReference type="ARBA" id="ARBA00004141"/>
    </source>
</evidence>
<dbReference type="SUPFAM" id="SSF103481">
    <property type="entry name" value="Multidrug resistance efflux transporter EmrE"/>
    <property type="match status" value="1"/>
</dbReference>
<gene>
    <name evidence="8" type="ORF">CLPU_13c00600</name>
</gene>
<feature type="transmembrane region" description="Helical" evidence="6">
    <location>
        <begin position="30"/>
        <end position="50"/>
    </location>
</feature>
<keyword evidence="3 6" id="KW-0812">Transmembrane</keyword>
<dbReference type="Gene3D" id="1.10.3730.20">
    <property type="match status" value="1"/>
</dbReference>
<keyword evidence="4 6" id="KW-1133">Transmembrane helix</keyword>